<evidence type="ECO:0000313" key="3">
    <source>
        <dbReference type="EMBL" id="KAJ3179102.1"/>
    </source>
</evidence>
<keyword evidence="2" id="KW-0472">Membrane</keyword>
<proteinExistence type="predicted"/>
<gene>
    <name evidence="3" type="ORF">HDU87_003058</name>
</gene>
<name>A0AAD5XNC9_9FUNG</name>
<evidence type="ECO:0000256" key="1">
    <source>
        <dbReference type="SAM" id="MobiDB-lite"/>
    </source>
</evidence>
<feature type="region of interest" description="Disordered" evidence="1">
    <location>
        <begin position="486"/>
        <end position="507"/>
    </location>
</feature>
<feature type="transmembrane region" description="Helical" evidence="2">
    <location>
        <begin position="40"/>
        <end position="64"/>
    </location>
</feature>
<evidence type="ECO:0000313" key="4">
    <source>
        <dbReference type="Proteomes" id="UP001212152"/>
    </source>
</evidence>
<evidence type="ECO:0000256" key="2">
    <source>
        <dbReference type="SAM" id="Phobius"/>
    </source>
</evidence>
<dbReference type="Gene3D" id="3.30.450.20">
    <property type="entry name" value="PAS domain"/>
    <property type="match status" value="2"/>
</dbReference>
<dbReference type="AlphaFoldDB" id="A0AAD5XNC9"/>
<dbReference type="Proteomes" id="UP001212152">
    <property type="component" value="Unassembled WGS sequence"/>
</dbReference>
<sequence>MEAAKTPLNEEDAERGQRLQIDEKRQLFRGKEGISWTVRLSLVLPFLLAIVFSLIGVAVTLIWVSSLNNIRDYTVSTAQETISALATDLLTSTGSRVDTSIETFLAEKVEAVNVVDSMKKIGLLRPPSLDEYYQAFFSMVRQNIYISTMAYADAEQMTYLAITRPGDGYINYELVLNSNATCIVCNRTSTPPGMKVYSNASMDGVPGPQVMAKPYDFRARPWYVNCTRANATIWTDPYPFTNGALGVSLVMPVYSTKTPGAIAGAYHLDVTIAPLSLFLKNIVALEGGYASLVTHDNKLFASASDQPLDDGHGALLSAFTSQDPFTNRTIVLVNQDQSTGNTNATIKDSRYWFTYQSFKSADASTPSFLVTSISGREAVEYTAPVDNLAENFQSVLVSAIRTSAIITTAFIVAGFLFILAFVFGIILRPLEDLQDNMMKATKFDFFTLLETASSASRLSEINMLQYVFRKMISAFASTLQANAQMTRRGDASTSGRQARSQSVSQAI</sequence>
<protein>
    <recommendedName>
        <fullName evidence="5">HAMP domain-containing protein</fullName>
    </recommendedName>
</protein>
<evidence type="ECO:0008006" key="5">
    <source>
        <dbReference type="Google" id="ProtNLM"/>
    </source>
</evidence>
<accession>A0AAD5XNC9</accession>
<dbReference type="EMBL" id="JADGJQ010000022">
    <property type="protein sequence ID" value="KAJ3179102.1"/>
    <property type="molecule type" value="Genomic_DNA"/>
</dbReference>
<keyword evidence="2" id="KW-1133">Transmembrane helix</keyword>
<comment type="caution">
    <text evidence="3">The sequence shown here is derived from an EMBL/GenBank/DDBJ whole genome shotgun (WGS) entry which is preliminary data.</text>
</comment>
<keyword evidence="4" id="KW-1185">Reference proteome</keyword>
<keyword evidence="2" id="KW-0812">Transmembrane</keyword>
<feature type="transmembrane region" description="Helical" evidence="2">
    <location>
        <begin position="404"/>
        <end position="427"/>
    </location>
</feature>
<reference evidence="3" key="1">
    <citation type="submission" date="2020-05" db="EMBL/GenBank/DDBJ databases">
        <title>Phylogenomic resolution of chytrid fungi.</title>
        <authorList>
            <person name="Stajich J.E."/>
            <person name="Amses K."/>
            <person name="Simmons R."/>
            <person name="Seto K."/>
            <person name="Myers J."/>
            <person name="Bonds A."/>
            <person name="Quandt C.A."/>
            <person name="Barry K."/>
            <person name="Liu P."/>
            <person name="Grigoriev I."/>
            <person name="Longcore J.E."/>
            <person name="James T.Y."/>
        </authorList>
    </citation>
    <scope>NUCLEOTIDE SEQUENCE</scope>
    <source>
        <strain evidence="3">JEL0379</strain>
    </source>
</reference>
<organism evidence="3 4">
    <name type="scientific">Geranomyces variabilis</name>
    <dbReference type="NCBI Taxonomy" id="109894"/>
    <lineage>
        <taxon>Eukaryota</taxon>
        <taxon>Fungi</taxon>
        <taxon>Fungi incertae sedis</taxon>
        <taxon>Chytridiomycota</taxon>
        <taxon>Chytridiomycota incertae sedis</taxon>
        <taxon>Chytridiomycetes</taxon>
        <taxon>Spizellomycetales</taxon>
        <taxon>Powellomycetaceae</taxon>
        <taxon>Geranomyces</taxon>
    </lineage>
</organism>